<evidence type="ECO:0000313" key="1">
    <source>
        <dbReference type="EMBL" id="MBW83066.1"/>
    </source>
</evidence>
<reference evidence="1" key="1">
    <citation type="submission" date="2018-02" db="EMBL/GenBank/DDBJ databases">
        <title>Rhizophora mucronata_Transcriptome.</title>
        <authorList>
            <person name="Meera S.P."/>
            <person name="Sreeshan A."/>
            <person name="Augustine A."/>
        </authorList>
    </citation>
    <scope>NUCLEOTIDE SEQUENCE</scope>
    <source>
        <tissue evidence="1">Leaf</tissue>
    </source>
</reference>
<proteinExistence type="predicted"/>
<dbReference type="EMBL" id="GGEC01002583">
    <property type="protein sequence ID" value="MBW83066.1"/>
    <property type="molecule type" value="Transcribed_RNA"/>
</dbReference>
<accession>A0A2P2IPC4</accession>
<protein>
    <submittedName>
        <fullName evidence="1">Uncharacterized protein</fullName>
    </submittedName>
</protein>
<sequence>MNQIWCQIVIVPKPS</sequence>
<name>A0A2P2IPC4_RHIMU</name>
<organism evidence="1">
    <name type="scientific">Rhizophora mucronata</name>
    <name type="common">Asiatic mangrove</name>
    <dbReference type="NCBI Taxonomy" id="61149"/>
    <lineage>
        <taxon>Eukaryota</taxon>
        <taxon>Viridiplantae</taxon>
        <taxon>Streptophyta</taxon>
        <taxon>Embryophyta</taxon>
        <taxon>Tracheophyta</taxon>
        <taxon>Spermatophyta</taxon>
        <taxon>Magnoliopsida</taxon>
        <taxon>eudicotyledons</taxon>
        <taxon>Gunneridae</taxon>
        <taxon>Pentapetalae</taxon>
        <taxon>rosids</taxon>
        <taxon>fabids</taxon>
        <taxon>Malpighiales</taxon>
        <taxon>Rhizophoraceae</taxon>
        <taxon>Rhizophora</taxon>
    </lineage>
</organism>